<protein>
    <submittedName>
        <fullName evidence="1">Uncharacterized protein</fullName>
    </submittedName>
</protein>
<gene>
    <name evidence="1" type="ORF">HNY73_015663</name>
</gene>
<dbReference type="EMBL" id="JABXBU010002227">
    <property type="protein sequence ID" value="KAF8772958.1"/>
    <property type="molecule type" value="Genomic_DNA"/>
</dbReference>
<dbReference type="Proteomes" id="UP000807504">
    <property type="component" value="Unassembled WGS sequence"/>
</dbReference>
<organism evidence="1 2">
    <name type="scientific">Argiope bruennichi</name>
    <name type="common">Wasp spider</name>
    <name type="synonym">Aranea bruennichi</name>
    <dbReference type="NCBI Taxonomy" id="94029"/>
    <lineage>
        <taxon>Eukaryota</taxon>
        <taxon>Metazoa</taxon>
        <taxon>Ecdysozoa</taxon>
        <taxon>Arthropoda</taxon>
        <taxon>Chelicerata</taxon>
        <taxon>Arachnida</taxon>
        <taxon>Araneae</taxon>
        <taxon>Araneomorphae</taxon>
        <taxon>Entelegynae</taxon>
        <taxon>Araneoidea</taxon>
        <taxon>Araneidae</taxon>
        <taxon>Argiope</taxon>
    </lineage>
</organism>
<keyword evidence="2" id="KW-1185">Reference proteome</keyword>
<sequence>MLFPNLEEMLLINKFQLLLVQQQRLIFLPTTYPRPGPATVTQAAPQPQQKIGIRPQASFAGFPGGKLTPAQQAKLRAEAFNKPTFLCSVKTGKPDESVSNMLSQNNKNNIQGGGFKMPLIIQKKFLVQN</sequence>
<comment type="caution">
    <text evidence="1">The sequence shown here is derived from an EMBL/GenBank/DDBJ whole genome shotgun (WGS) entry which is preliminary data.</text>
</comment>
<reference evidence="1" key="1">
    <citation type="journal article" date="2020" name="bioRxiv">
        <title>Chromosome-level reference genome of the European wasp spider Argiope bruennichi: a resource for studies on range expansion and evolutionary adaptation.</title>
        <authorList>
            <person name="Sheffer M.M."/>
            <person name="Hoppe A."/>
            <person name="Krehenwinkel H."/>
            <person name="Uhl G."/>
            <person name="Kuss A.W."/>
            <person name="Jensen L."/>
            <person name="Jensen C."/>
            <person name="Gillespie R.G."/>
            <person name="Hoff K.J."/>
            <person name="Prost S."/>
        </authorList>
    </citation>
    <scope>NUCLEOTIDE SEQUENCE</scope>
</reference>
<accession>A0A8T0EH80</accession>
<proteinExistence type="predicted"/>
<evidence type="ECO:0000313" key="1">
    <source>
        <dbReference type="EMBL" id="KAF8772958.1"/>
    </source>
</evidence>
<name>A0A8T0EH80_ARGBR</name>
<dbReference type="AlphaFoldDB" id="A0A8T0EH80"/>
<reference evidence="1" key="2">
    <citation type="submission" date="2020-06" db="EMBL/GenBank/DDBJ databases">
        <authorList>
            <person name="Sheffer M."/>
        </authorList>
    </citation>
    <scope>NUCLEOTIDE SEQUENCE</scope>
</reference>
<evidence type="ECO:0000313" key="2">
    <source>
        <dbReference type="Proteomes" id="UP000807504"/>
    </source>
</evidence>